<evidence type="ECO:0000256" key="4">
    <source>
        <dbReference type="ARBA" id="ARBA00012945"/>
    </source>
</evidence>
<comment type="caution">
    <text evidence="15">The sequence shown here is derived from an EMBL/GenBank/DDBJ whole genome shotgun (WGS) entry which is preliminary data.</text>
</comment>
<comment type="cofactor">
    <cofactor evidence="11">
        <name>(R)-lipoate</name>
        <dbReference type="ChEBI" id="CHEBI:83088"/>
    </cofactor>
    <text evidence="11">Binds 1 lipoyl cofactor covalently.</text>
</comment>
<sequence length="424" mass="44757">MAILEVKVPQLSESVAEATLLQWHKKEGEAVERDENLIDIETDKVVLELPSPGAGVIKQIVKPDSATVTAGEVIALIDTDGAAAAKSDAPPAEEKKEASAAAPAASAPAPAAAQDKPASGAAGNIAMPAAAKMLAENNLSAGDVQGTGKDGRVTKGDVINQLEKPQAAAPAQPAAKPALQQVPAPTSPALLNRPEERVPMSRLRARIAERLLQSQSSNAILTTFNEVNMQPVIDLRTKYRDKFEKEHGVKLGFMSFFVKAAVAALKKYPIINASVDGNDIVYHGYFDIGIAVGSPRGLVVPILRDADQMSIADIEKKIGEFGAKAKDGKLTLDDLTGGTFSISNGGIFGSMLSTPIINPPQSAILGIHATKERAVVENGQIVIRPMNYLALSYDHRIIDGREAVLGLVAMKEALEDPARLLLDL</sequence>
<proteinExistence type="inferred from homology"/>
<keyword evidence="8 11" id="KW-0450">Lipoyl</keyword>
<dbReference type="EC" id="2.3.1.61" evidence="4 11"/>
<dbReference type="GO" id="GO:0005829">
    <property type="term" value="C:cytosol"/>
    <property type="evidence" value="ECO:0007669"/>
    <property type="project" value="TreeGrafter"/>
</dbReference>
<dbReference type="GO" id="GO:0006099">
    <property type="term" value="P:tricarboxylic acid cycle"/>
    <property type="evidence" value="ECO:0007669"/>
    <property type="project" value="UniProtKB-UniRule"/>
</dbReference>
<reference evidence="15" key="2">
    <citation type="submission" date="2020-09" db="EMBL/GenBank/DDBJ databases">
        <authorList>
            <person name="Sun Q."/>
            <person name="Sedlacek I."/>
        </authorList>
    </citation>
    <scope>NUCLEOTIDE SEQUENCE</scope>
    <source>
        <strain evidence="15">CCM 7086</strain>
    </source>
</reference>
<dbReference type="PANTHER" id="PTHR43416">
    <property type="entry name" value="DIHYDROLIPOYLLYSINE-RESIDUE SUCCINYLTRANSFERASE COMPONENT OF 2-OXOGLUTARATE DEHYDROGENASE COMPLEX, MITOCHONDRIAL-RELATED"/>
    <property type="match status" value="1"/>
</dbReference>
<dbReference type="InterPro" id="IPR023213">
    <property type="entry name" value="CAT-like_dom_sf"/>
</dbReference>
<dbReference type="GO" id="GO:0004149">
    <property type="term" value="F:dihydrolipoyllysine-residue succinyltransferase activity"/>
    <property type="evidence" value="ECO:0007669"/>
    <property type="project" value="UniProtKB-UniRule"/>
</dbReference>
<evidence type="ECO:0000313" key="16">
    <source>
        <dbReference type="Proteomes" id="UP000620266"/>
    </source>
</evidence>
<dbReference type="Proteomes" id="UP000620266">
    <property type="component" value="Unassembled WGS sequence"/>
</dbReference>
<dbReference type="InterPro" id="IPR050537">
    <property type="entry name" value="2-oxoacid_dehydrogenase"/>
</dbReference>
<dbReference type="PANTHER" id="PTHR43416:SF5">
    <property type="entry name" value="DIHYDROLIPOYLLYSINE-RESIDUE SUCCINYLTRANSFERASE COMPONENT OF 2-OXOGLUTARATE DEHYDROGENASE COMPLEX, MITOCHONDRIAL"/>
    <property type="match status" value="1"/>
</dbReference>
<dbReference type="Gene3D" id="2.40.50.100">
    <property type="match status" value="1"/>
</dbReference>
<dbReference type="AlphaFoldDB" id="A0A8J2UJL6"/>
<dbReference type="NCBIfam" id="TIGR01347">
    <property type="entry name" value="sucB"/>
    <property type="match status" value="1"/>
</dbReference>
<dbReference type="Gene3D" id="4.10.320.10">
    <property type="entry name" value="E3-binding domain"/>
    <property type="match status" value="1"/>
</dbReference>
<evidence type="ECO:0000259" key="13">
    <source>
        <dbReference type="PROSITE" id="PS50968"/>
    </source>
</evidence>
<dbReference type="EMBL" id="BMCG01000002">
    <property type="protein sequence ID" value="GGC00501.1"/>
    <property type="molecule type" value="Genomic_DNA"/>
</dbReference>
<dbReference type="InterPro" id="IPR001078">
    <property type="entry name" value="2-oxoacid_DH_actylTfrase"/>
</dbReference>
<dbReference type="Pfam" id="PF00198">
    <property type="entry name" value="2-oxoacid_dh"/>
    <property type="match status" value="1"/>
</dbReference>
<dbReference type="PROSITE" id="PS00189">
    <property type="entry name" value="LIPOYL"/>
    <property type="match status" value="1"/>
</dbReference>
<feature type="domain" description="Peripheral subunit-binding (PSBD)" evidence="14">
    <location>
        <begin position="125"/>
        <end position="162"/>
    </location>
</feature>
<evidence type="ECO:0000256" key="10">
    <source>
        <dbReference type="ARBA" id="ARBA00052761"/>
    </source>
</evidence>
<evidence type="ECO:0000256" key="5">
    <source>
        <dbReference type="ARBA" id="ARBA00019511"/>
    </source>
</evidence>
<dbReference type="SUPFAM" id="SSF47005">
    <property type="entry name" value="Peripheral subunit-binding domain of 2-oxo acid dehydrogenase complex"/>
    <property type="match status" value="1"/>
</dbReference>
<comment type="pathway">
    <text evidence="2 11">Amino-acid degradation; L-lysine degradation via saccharopine pathway; glutaryl-CoA from L-lysine: step 6/6.</text>
</comment>
<evidence type="ECO:0000256" key="2">
    <source>
        <dbReference type="ARBA" id="ARBA00005145"/>
    </source>
</evidence>
<dbReference type="RefSeq" id="WP_188394846.1">
    <property type="nucleotide sequence ID" value="NZ_BMCG01000002.1"/>
</dbReference>
<dbReference type="InterPro" id="IPR011053">
    <property type="entry name" value="Single_hybrid_motif"/>
</dbReference>
<keyword evidence="6 11" id="KW-0816">Tricarboxylic acid cycle</keyword>
<dbReference type="NCBIfam" id="NF004309">
    <property type="entry name" value="PRK05704.1"/>
    <property type="match status" value="1"/>
</dbReference>
<dbReference type="Pfam" id="PF02817">
    <property type="entry name" value="E3_binding"/>
    <property type="match status" value="1"/>
</dbReference>
<dbReference type="InterPro" id="IPR006255">
    <property type="entry name" value="SucB"/>
</dbReference>
<evidence type="ECO:0000259" key="14">
    <source>
        <dbReference type="PROSITE" id="PS51826"/>
    </source>
</evidence>
<comment type="catalytic activity">
    <reaction evidence="10 11">
        <text>N(6)-[(R)-dihydrolipoyl]-L-lysyl-[protein] + succinyl-CoA = N(6)-[(R)-S(8)-succinyldihydrolipoyl]-L-lysyl-[protein] + CoA</text>
        <dbReference type="Rhea" id="RHEA:15213"/>
        <dbReference type="Rhea" id="RHEA-COMP:10475"/>
        <dbReference type="Rhea" id="RHEA-COMP:20092"/>
        <dbReference type="ChEBI" id="CHEBI:57287"/>
        <dbReference type="ChEBI" id="CHEBI:57292"/>
        <dbReference type="ChEBI" id="CHEBI:83100"/>
        <dbReference type="ChEBI" id="CHEBI:83120"/>
        <dbReference type="EC" id="2.3.1.61"/>
    </reaction>
</comment>
<feature type="domain" description="Lipoyl-binding" evidence="13">
    <location>
        <begin position="3"/>
        <end position="78"/>
    </location>
</feature>
<evidence type="ECO:0000313" key="15">
    <source>
        <dbReference type="EMBL" id="GGC00501.1"/>
    </source>
</evidence>
<dbReference type="SUPFAM" id="SSF51230">
    <property type="entry name" value="Single hybrid motif"/>
    <property type="match status" value="1"/>
</dbReference>
<dbReference type="SUPFAM" id="SSF52777">
    <property type="entry name" value="CoA-dependent acyltransferases"/>
    <property type="match status" value="1"/>
</dbReference>
<dbReference type="GO" id="GO:0045252">
    <property type="term" value="C:oxoglutarate dehydrogenase complex"/>
    <property type="evidence" value="ECO:0007669"/>
    <property type="project" value="UniProtKB-UniRule"/>
</dbReference>
<dbReference type="UniPathway" id="UPA00868">
    <property type="reaction ID" value="UER00840"/>
</dbReference>
<keyword evidence="9 11" id="KW-0012">Acyltransferase</keyword>
<comment type="similarity">
    <text evidence="3 11">Belongs to the 2-oxoacid dehydrogenase family.</text>
</comment>
<dbReference type="PROSITE" id="PS50968">
    <property type="entry name" value="BIOTINYL_LIPOYL"/>
    <property type="match status" value="1"/>
</dbReference>
<dbReference type="InterPro" id="IPR036625">
    <property type="entry name" value="E3-bd_dom_sf"/>
</dbReference>
<evidence type="ECO:0000256" key="1">
    <source>
        <dbReference type="ARBA" id="ARBA00004052"/>
    </source>
</evidence>
<organism evidence="15 16">
    <name type="scientific">Oxalicibacterium flavum</name>
    <dbReference type="NCBI Taxonomy" id="179467"/>
    <lineage>
        <taxon>Bacteria</taxon>
        <taxon>Pseudomonadati</taxon>
        <taxon>Pseudomonadota</taxon>
        <taxon>Betaproteobacteria</taxon>
        <taxon>Burkholderiales</taxon>
        <taxon>Oxalobacteraceae</taxon>
        <taxon>Oxalicibacterium</taxon>
    </lineage>
</organism>
<dbReference type="Pfam" id="PF00364">
    <property type="entry name" value="Biotin_lipoyl"/>
    <property type="match status" value="1"/>
</dbReference>
<comment type="function">
    <text evidence="1 11">E2 component of the 2-oxoglutarate dehydrogenase (OGDH) complex which catalyzes the second step in the conversion of 2-oxoglutarate to succinyl-CoA and CO(2).</text>
</comment>
<evidence type="ECO:0000256" key="9">
    <source>
        <dbReference type="ARBA" id="ARBA00023315"/>
    </source>
</evidence>
<dbReference type="CDD" id="cd06849">
    <property type="entry name" value="lipoyl_domain"/>
    <property type="match status" value="1"/>
</dbReference>
<evidence type="ECO:0000256" key="3">
    <source>
        <dbReference type="ARBA" id="ARBA00007317"/>
    </source>
</evidence>
<dbReference type="InterPro" id="IPR004167">
    <property type="entry name" value="PSBD"/>
</dbReference>
<evidence type="ECO:0000256" key="6">
    <source>
        <dbReference type="ARBA" id="ARBA00022532"/>
    </source>
</evidence>
<dbReference type="Gene3D" id="3.30.559.10">
    <property type="entry name" value="Chloramphenicol acetyltransferase-like domain"/>
    <property type="match status" value="1"/>
</dbReference>
<gene>
    <name evidence="15" type="primary">sucB</name>
    <name evidence="15" type="ORF">GCM10007205_07220</name>
</gene>
<evidence type="ECO:0000256" key="7">
    <source>
        <dbReference type="ARBA" id="ARBA00022679"/>
    </source>
</evidence>
<name>A0A8J2UJL6_9BURK</name>
<dbReference type="GO" id="GO:0033512">
    <property type="term" value="P:L-lysine catabolic process to acetyl-CoA via saccharopine"/>
    <property type="evidence" value="ECO:0007669"/>
    <property type="project" value="UniProtKB-UniRule"/>
</dbReference>
<protein>
    <recommendedName>
        <fullName evidence="5 11">Dihydrolipoyllysine-residue succinyltransferase component of 2-oxoglutarate dehydrogenase complex</fullName>
        <ecNumber evidence="4 11">2.3.1.61</ecNumber>
    </recommendedName>
    <alternativeName>
        <fullName evidence="11">2-oxoglutarate dehydrogenase complex component E2</fullName>
    </alternativeName>
</protein>
<accession>A0A8J2UJL6</accession>
<dbReference type="InterPro" id="IPR003016">
    <property type="entry name" value="2-oxoA_DH_lipoyl-BS"/>
</dbReference>
<evidence type="ECO:0000256" key="11">
    <source>
        <dbReference type="RuleBase" id="RU361138"/>
    </source>
</evidence>
<evidence type="ECO:0000256" key="8">
    <source>
        <dbReference type="ARBA" id="ARBA00022823"/>
    </source>
</evidence>
<keyword evidence="7 11" id="KW-0808">Transferase</keyword>
<reference evidence="15" key="1">
    <citation type="journal article" date="2014" name="Int. J. Syst. Evol. Microbiol.">
        <title>Complete genome sequence of Corynebacterium casei LMG S-19264T (=DSM 44701T), isolated from a smear-ripened cheese.</title>
        <authorList>
            <consortium name="US DOE Joint Genome Institute (JGI-PGF)"/>
            <person name="Walter F."/>
            <person name="Albersmeier A."/>
            <person name="Kalinowski J."/>
            <person name="Ruckert C."/>
        </authorList>
    </citation>
    <scope>NUCLEOTIDE SEQUENCE</scope>
    <source>
        <strain evidence="15">CCM 7086</strain>
    </source>
</reference>
<dbReference type="FunFam" id="3.30.559.10:FF:000007">
    <property type="entry name" value="Dihydrolipoamide acetyltransferase component of pyruvate dehydrogenase complex"/>
    <property type="match status" value="1"/>
</dbReference>
<dbReference type="PROSITE" id="PS51826">
    <property type="entry name" value="PSBD"/>
    <property type="match status" value="1"/>
</dbReference>
<feature type="region of interest" description="Disordered" evidence="12">
    <location>
        <begin position="85"/>
        <end position="121"/>
    </location>
</feature>
<keyword evidence="16" id="KW-1185">Reference proteome</keyword>
<evidence type="ECO:0000256" key="12">
    <source>
        <dbReference type="SAM" id="MobiDB-lite"/>
    </source>
</evidence>
<dbReference type="InterPro" id="IPR000089">
    <property type="entry name" value="Biotin_lipoyl"/>
</dbReference>
<feature type="compositionally biased region" description="Low complexity" evidence="12">
    <location>
        <begin position="99"/>
        <end position="121"/>
    </location>
</feature>